<protein>
    <recommendedName>
        <fullName evidence="10">Endo-chitosanase</fullName>
        <ecNumber evidence="10">3.2.1.132</ecNumber>
    </recommendedName>
</protein>
<evidence type="ECO:0000313" key="12">
    <source>
        <dbReference type="EMBL" id="KAF4123785.1"/>
    </source>
</evidence>
<feature type="signal peptide" evidence="10">
    <location>
        <begin position="1"/>
        <end position="21"/>
    </location>
</feature>
<keyword evidence="13" id="KW-1185">Reference proteome</keyword>
<evidence type="ECO:0000256" key="4">
    <source>
        <dbReference type="ARBA" id="ARBA00022525"/>
    </source>
</evidence>
<dbReference type="PANTHER" id="PTHR42061:SF6">
    <property type="entry name" value="ENDO-CHITOSANASE"/>
    <property type="match status" value="1"/>
</dbReference>
<dbReference type="GO" id="GO:0000272">
    <property type="term" value="P:polysaccharide catabolic process"/>
    <property type="evidence" value="ECO:0007669"/>
    <property type="project" value="UniProtKB-KW"/>
</dbReference>
<evidence type="ECO:0000256" key="10">
    <source>
        <dbReference type="RuleBase" id="RU361208"/>
    </source>
</evidence>
<comment type="caution">
    <text evidence="12">The sequence shown here is derived from an EMBL/GenBank/DDBJ whole genome shotgun (WGS) entry which is preliminary data.</text>
</comment>
<feature type="region of interest" description="Disordered" evidence="11">
    <location>
        <begin position="262"/>
        <end position="283"/>
    </location>
</feature>
<proteinExistence type="inferred from homology"/>
<keyword evidence="8 10" id="KW-0326">Glycosidase</keyword>
<evidence type="ECO:0000256" key="3">
    <source>
        <dbReference type="ARBA" id="ARBA00007799"/>
    </source>
</evidence>
<dbReference type="OrthoDB" id="4756206at2759"/>
<keyword evidence="7" id="KW-0119">Carbohydrate metabolism</keyword>
<reference evidence="12" key="1">
    <citation type="submission" date="2020-03" db="EMBL/GenBank/DDBJ databases">
        <title>Site-based positive gene gene selection in Geosmithia morbida across the United States reveals a broad range of putative effectors and factors for local host and environmental adapation.</title>
        <authorList>
            <person name="Onufrak A."/>
            <person name="Murdoch R.W."/>
            <person name="Gazis R."/>
            <person name="Huff M."/>
            <person name="Staton M."/>
            <person name="Klingeman W."/>
            <person name="Hadziabdic D."/>
        </authorList>
    </citation>
    <scope>NUCLEOTIDE SEQUENCE</scope>
    <source>
        <strain evidence="12">1262</strain>
    </source>
</reference>
<gene>
    <name evidence="12" type="ORF">GMORB2_5501</name>
</gene>
<dbReference type="InterPro" id="IPR009939">
    <property type="entry name" value="Chitosanase_fungal"/>
</dbReference>
<feature type="non-terminal residue" evidence="12">
    <location>
        <position position="1"/>
    </location>
</feature>
<dbReference type="Proteomes" id="UP000749293">
    <property type="component" value="Unassembled WGS sequence"/>
</dbReference>
<dbReference type="AlphaFoldDB" id="A0A9P5D5H2"/>
<feature type="region of interest" description="Disordered" evidence="11">
    <location>
        <begin position="296"/>
        <end position="315"/>
    </location>
</feature>
<keyword evidence="5 10" id="KW-0732">Signal</keyword>
<keyword evidence="4" id="KW-0964">Secreted</keyword>
<evidence type="ECO:0000256" key="2">
    <source>
        <dbReference type="ARBA" id="ARBA00004613"/>
    </source>
</evidence>
<comment type="similarity">
    <text evidence="3 10">Belongs to the glycosyl hydrolase 75 family.</text>
</comment>
<comment type="catalytic activity">
    <reaction evidence="1 10">
        <text>Endohydrolysis of beta-(1-&gt;4)-linkages between D-glucosamine residues in a partly acetylated chitosan.</text>
        <dbReference type="EC" id="3.2.1.132"/>
    </reaction>
</comment>
<dbReference type="EC" id="3.2.1.132" evidence="10"/>
<dbReference type="GeneID" id="55971726"/>
<evidence type="ECO:0000256" key="7">
    <source>
        <dbReference type="ARBA" id="ARBA00023277"/>
    </source>
</evidence>
<accession>A0A9P5D5H2</accession>
<evidence type="ECO:0000256" key="6">
    <source>
        <dbReference type="ARBA" id="ARBA00022801"/>
    </source>
</evidence>
<dbReference type="RefSeq" id="XP_035322437.1">
    <property type="nucleotide sequence ID" value="XM_035467471.1"/>
</dbReference>
<name>A0A9P5D5H2_9HYPO</name>
<dbReference type="Pfam" id="PF07335">
    <property type="entry name" value="Glyco_hydro_75"/>
    <property type="match status" value="1"/>
</dbReference>
<sequence>MKTRSLFAVTTATLLTPGVLGLDIPSNVRSFYDQVRSKGYCTRKLATGFHNSQDDHGDMSYCGDHLVDSGVVYIQGPGRLSNMDVDCDGTNAGFHNDGRCNGAGTTVSTTAVRDIIESYDVGITDLSSYIHPFVVFGNTGDKPGWKTFDPREFGVEKTSVMAVVCGDQMFYGIWGDTNGDGGDKAHVGEASLSLATACFGHGMSGRAEDDSSHDEEDVLYIAFTGEDAVPGPRGAYWDAEDFDAFHRSIVGLGNSLISRLGRTDNSNGNKTASAASTTTTTTTTATTTTTITMTTAATTTGAHHLHAPSSGSEEP</sequence>
<comment type="function">
    <text evidence="10">Chitosanase catalyzing the endo-type cleavage of chitosan, the deacylated form of chitin. Chitosanase may be crucial in the degradation of the deacetylated portion of chitin in the fungal cell wall.</text>
</comment>
<evidence type="ECO:0000313" key="13">
    <source>
        <dbReference type="Proteomes" id="UP000749293"/>
    </source>
</evidence>
<evidence type="ECO:0000256" key="9">
    <source>
        <dbReference type="ARBA" id="ARBA00023326"/>
    </source>
</evidence>
<dbReference type="PANTHER" id="PTHR42061">
    <property type="entry name" value="ENDO-CHITOSANASE"/>
    <property type="match status" value="1"/>
</dbReference>
<keyword evidence="9 10" id="KW-0624">Polysaccharide degradation</keyword>
<evidence type="ECO:0000256" key="11">
    <source>
        <dbReference type="SAM" id="MobiDB-lite"/>
    </source>
</evidence>
<dbReference type="EMBL" id="JAANYQ010000005">
    <property type="protein sequence ID" value="KAF4123785.1"/>
    <property type="molecule type" value="Genomic_DNA"/>
</dbReference>
<evidence type="ECO:0000256" key="5">
    <source>
        <dbReference type="ARBA" id="ARBA00022729"/>
    </source>
</evidence>
<evidence type="ECO:0000256" key="8">
    <source>
        <dbReference type="ARBA" id="ARBA00023295"/>
    </source>
</evidence>
<feature type="compositionally biased region" description="Low complexity" evidence="11">
    <location>
        <begin position="271"/>
        <end position="283"/>
    </location>
</feature>
<dbReference type="GO" id="GO:0005576">
    <property type="term" value="C:extracellular region"/>
    <property type="evidence" value="ECO:0007669"/>
    <property type="project" value="UniProtKB-SubCell"/>
</dbReference>
<feature type="chain" id="PRO_5040547029" description="Endo-chitosanase" evidence="10">
    <location>
        <begin position="22"/>
        <end position="315"/>
    </location>
</feature>
<evidence type="ECO:0000256" key="1">
    <source>
        <dbReference type="ARBA" id="ARBA00000405"/>
    </source>
</evidence>
<comment type="subcellular location">
    <subcellularLocation>
        <location evidence="2 10">Secreted</location>
    </subcellularLocation>
</comment>
<dbReference type="GO" id="GO:0016977">
    <property type="term" value="F:chitosanase activity"/>
    <property type="evidence" value="ECO:0007669"/>
    <property type="project" value="UniProtKB-EC"/>
</dbReference>
<organism evidence="12 13">
    <name type="scientific">Geosmithia morbida</name>
    <dbReference type="NCBI Taxonomy" id="1094350"/>
    <lineage>
        <taxon>Eukaryota</taxon>
        <taxon>Fungi</taxon>
        <taxon>Dikarya</taxon>
        <taxon>Ascomycota</taxon>
        <taxon>Pezizomycotina</taxon>
        <taxon>Sordariomycetes</taxon>
        <taxon>Hypocreomycetidae</taxon>
        <taxon>Hypocreales</taxon>
        <taxon>Bionectriaceae</taxon>
        <taxon>Geosmithia</taxon>
    </lineage>
</organism>
<keyword evidence="6 10" id="KW-0378">Hydrolase</keyword>